<dbReference type="OrthoDB" id="9809937at2"/>
<evidence type="ECO:0000313" key="2">
    <source>
        <dbReference type="Proteomes" id="UP000294164"/>
    </source>
</evidence>
<dbReference type="InterPro" id="IPR017853">
    <property type="entry name" value="GH"/>
</dbReference>
<protein>
    <recommendedName>
        <fullName evidence="3">Glycoside hydrolase family 5 domain-containing protein</fullName>
    </recommendedName>
</protein>
<dbReference type="RefSeq" id="WP_130533944.1">
    <property type="nucleotide sequence ID" value="NZ_SHMG01000003.1"/>
</dbReference>
<evidence type="ECO:0000313" key="1">
    <source>
        <dbReference type="EMBL" id="TAA44603.1"/>
    </source>
</evidence>
<organism evidence="1 2">
    <name type="scientific">Pseudoxanthomonas winnipegensis</name>
    <dbReference type="NCBI Taxonomy" id="2480810"/>
    <lineage>
        <taxon>Bacteria</taxon>
        <taxon>Pseudomonadati</taxon>
        <taxon>Pseudomonadota</taxon>
        <taxon>Gammaproteobacteria</taxon>
        <taxon>Lysobacterales</taxon>
        <taxon>Lysobacteraceae</taxon>
        <taxon>Pseudoxanthomonas</taxon>
    </lineage>
</organism>
<dbReference type="Gene3D" id="3.20.20.80">
    <property type="entry name" value="Glycosidases"/>
    <property type="match status" value="1"/>
</dbReference>
<dbReference type="SUPFAM" id="SSF51445">
    <property type="entry name" value="(Trans)glycosidases"/>
    <property type="match status" value="1"/>
</dbReference>
<sequence length="716" mass="76733">MATAMAGLLLAAGASGGLEDPQTSAEDFYRFQAASAAPGSLVDFSYLNRPLTPGDQLRACGEALCTQDGATPVRLFGVNLGFEAALPDADQAERLVTDLRALGVNLIRLHALDAIADGERLNGLLTGEPFPTLDPVAVQRLRGLLERCRQAGIYVDLNLHVRYAFRPSVDGTLAVDDAPEWPNQSKPLLRIDPAAARLEARYAQALLTALQGAGEPALAIVEIDNESSLVYAWMDGSLARLVRGAPLQVFLDAWRQWLQTHGAGHDIDASQLPRLDDADETTAALFLEFLIAQDAGYNTRIAQAIARAAPAVLTIGTQANFSGLAGMRALAGMDLRDSHFYVDHYRFHDTQWQWDHWRIGDASALGQGLAPLLGAAFYRVYGTPFLITEFNQPWPNRNAAEILPETAVLASLQGWAGLAYYDYAHRRGSQTPTVPYEFSLSGDGGRRAQFGQMAWLFRTGAIGPLSTAFGYTPDAGLQLRATRERITTLLGGFLHAQGVASPDWALDRRVGIGTSTTRDAAAVQGSEATVDPQRAILLVAAPRVAGIVGRLQPGQRYASGPLSVEMAQAGMAALMLSAQDGEAIASSKRLLLTLPGYTLGSDAHGSPVDLVPATWLGQAGAAVGAASGDYTLRDPQDGHGQSLREIRAPIWMRRQPCVVGLALPARHLTVYPLDARGQRLPPLAGDAVRRTSNGFELHLQSPDQAAAPWYELHASP</sequence>
<dbReference type="EMBL" id="SHMG01000003">
    <property type="protein sequence ID" value="TAA44603.1"/>
    <property type="molecule type" value="Genomic_DNA"/>
</dbReference>
<comment type="caution">
    <text evidence="1">The sequence shown here is derived from an EMBL/GenBank/DDBJ whole genome shotgun (WGS) entry which is preliminary data.</text>
</comment>
<gene>
    <name evidence="1" type="ORF">EA655_06635</name>
</gene>
<dbReference type="Proteomes" id="UP000294164">
    <property type="component" value="Unassembled WGS sequence"/>
</dbReference>
<name>A0A4Q8M4J6_9GAMM</name>
<evidence type="ECO:0008006" key="3">
    <source>
        <dbReference type="Google" id="ProtNLM"/>
    </source>
</evidence>
<dbReference type="AlphaFoldDB" id="A0A4Q8M4J6"/>
<proteinExistence type="predicted"/>
<accession>A0A4Q8M4J6</accession>
<reference evidence="1 2" key="1">
    <citation type="submission" date="2019-02" db="EMBL/GenBank/DDBJ databases">
        <title>WGS of Pseudoxanthomonas species novum from clinical isolates.</title>
        <authorList>
            <person name="Bernier A.-M."/>
            <person name="Bernard K."/>
            <person name="Vachon A."/>
        </authorList>
    </citation>
    <scope>NUCLEOTIDE SEQUENCE [LARGE SCALE GENOMIC DNA]</scope>
    <source>
        <strain evidence="1 2">NML130969</strain>
    </source>
</reference>